<evidence type="ECO:0000313" key="4">
    <source>
        <dbReference type="EMBL" id="KAK0493150.1"/>
    </source>
</evidence>
<feature type="compositionally biased region" description="Polar residues" evidence="1">
    <location>
        <begin position="1"/>
        <end position="20"/>
    </location>
</feature>
<keyword evidence="5" id="KW-1185">Reference proteome</keyword>
<dbReference type="EMBL" id="JAUEPU010000026">
    <property type="protein sequence ID" value="KAK0493147.1"/>
    <property type="molecule type" value="Genomic_DNA"/>
</dbReference>
<accession>A0AA39PYX5</accession>
<feature type="transmembrane region" description="Helical" evidence="2">
    <location>
        <begin position="109"/>
        <end position="128"/>
    </location>
</feature>
<feature type="region of interest" description="Disordered" evidence="1">
    <location>
        <begin position="1"/>
        <end position="24"/>
    </location>
</feature>
<name>A0AA39PYX5_9AGAR</name>
<organism evidence="3 5">
    <name type="scientific">Armillaria luteobubalina</name>
    <dbReference type="NCBI Taxonomy" id="153913"/>
    <lineage>
        <taxon>Eukaryota</taxon>
        <taxon>Fungi</taxon>
        <taxon>Dikarya</taxon>
        <taxon>Basidiomycota</taxon>
        <taxon>Agaricomycotina</taxon>
        <taxon>Agaricomycetes</taxon>
        <taxon>Agaricomycetidae</taxon>
        <taxon>Agaricales</taxon>
        <taxon>Marasmiineae</taxon>
        <taxon>Physalacriaceae</taxon>
        <taxon>Armillaria</taxon>
    </lineage>
</organism>
<dbReference type="EMBL" id="JAUEPU010000026">
    <property type="protein sequence ID" value="KAK0493150.1"/>
    <property type="molecule type" value="Genomic_DNA"/>
</dbReference>
<comment type="caution">
    <text evidence="3">The sequence shown here is derived from an EMBL/GenBank/DDBJ whole genome shotgun (WGS) entry which is preliminary data.</text>
</comment>
<evidence type="ECO:0000256" key="2">
    <source>
        <dbReference type="SAM" id="Phobius"/>
    </source>
</evidence>
<dbReference type="Proteomes" id="UP001175228">
    <property type="component" value="Unassembled WGS sequence"/>
</dbReference>
<gene>
    <name evidence="3" type="ORF">EDD18DRAFT_431736</name>
    <name evidence="4" type="ORF">EDD18DRAFT_431755</name>
</gene>
<keyword evidence="2" id="KW-0472">Membrane</keyword>
<keyword evidence="2" id="KW-0812">Transmembrane</keyword>
<evidence type="ECO:0000313" key="3">
    <source>
        <dbReference type="EMBL" id="KAK0493147.1"/>
    </source>
</evidence>
<proteinExistence type="predicted"/>
<sequence>MTPRSDTLQTHTTDSRNISNWDHDPFHDGFLPNLQAESRDRGRTLSGPHKTSQSVASQTAHRLFPSTCLPAKCSLTFTLFRVLTATTLPEAKHPVLVTLDSSPSSSPELTTMAGLYTILLLLTLAWCLRWYMPTGRRGLGETPIADLIVGMILALRSHYDVALTVAAHRNNARFTKHAQNTE</sequence>
<evidence type="ECO:0000313" key="5">
    <source>
        <dbReference type="Proteomes" id="UP001175228"/>
    </source>
</evidence>
<keyword evidence="2" id="KW-1133">Transmembrane helix</keyword>
<dbReference type="AlphaFoldDB" id="A0AA39PYX5"/>
<evidence type="ECO:0000256" key="1">
    <source>
        <dbReference type="SAM" id="MobiDB-lite"/>
    </source>
</evidence>
<protein>
    <submittedName>
        <fullName evidence="3">Uncharacterized protein</fullName>
    </submittedName>
</protein>
<reference evidence="3" key="1">
    <citation type="submission" date="2023-06" db="EMBL/GenBank/DDBJ databases">
        <authorList>
            <consortium name="Lawrence Berkeley National Laboratory"/>
            <person name="Ahrendt S."/>
            <person name="Sahu N."/>
            <person name="Indic B."/>
            <person name="Wong-Bajracharya J."/>
            <person name="Merenyi Z."/>
            <person name="Ke H.-M."/>
            <person name="Monk M."/>
            <person name="Kocsube S."/>
            <person name="Drula E."/>
            <person name="Lipzen A."/>
            <person name="Balint B."/>
            <person name="Henrissat B."/>
            <person name="Andreopoulos B."/>
            <person name="Martin F.M."/>
            <person name="Harder C.B."/>
            <person name="Rigling D."/>
            <person name="Ford K.L."/>
            <person name="Foster G.D."/>
            <person name="Pangilinan J."/>
            <person name="Papanicolaou A."/>
            <person name="Barry K."/>
            <person name="LaButti K."/>
            <person name="Viragh M."/>
            <person name="Koriabine M."/>
            <person name="Yan M."/>
            <person name="Riley R."/>
            <person name="Champramary S."/>
            <person name="Plett K.L."/>
            <person name="Tsai I.J."/>
            <person name="Slot J."/>
            <person name="Sipos G."/>
            <person name="Plett J."/>
            <person name="Nagy L.G."/>
            <person name="Grigoriev I.V."/>
        </authorList>
    </citation>
    <scope>NUCLEOTIDE SEQUENCE</scope>
    <source>
        <strain evidence="3">HWK02</strain>
    </source>
</reference>